<feature type="transmembrane region" description="Helical" evidence="1">
    <location>
        <begin position="165"/>
        <end position="181"/>
    </location>
</feature>
<dbReference type="STRING" id="1817828.A2722_02930"/>
<organism evidence="2 3">
    <name type="scientific">Candidatus Doudnabacteria bacterium RIFCSPHIGHO2_01_FULL_50_11</name>
    <dbReference type="NCBI Taxonomy" id="1817828"/>
    <lineage>
        <taxon>Bacteria</taxon>
        <taxon>Candidatus Doudnaibacteriota</taxon>
    </lineage>
</organism>
<feature type="transmembrane region" description="Helical" evidence="1">
    <location>
        <begin position="118"/>
        <end position="135"/>
    </location>
</feature>
<dbReference type="AlphaFoldDB" id="A0A1F5PHC1"/>
<evidence type="ECO:0000313" key="3">
    <source>
        <dbReference type="Proteomes" id="UP000178377"/>
    </source>
</evidence>
<keyword evidence="1" id="KW-0472">Membrane</keyword>
<feature type="transmembrane region" description="Helical" evidence="1">
    <location>
        <begin position="211"/>
        <end position="230"/>
    </location>
</feature>
<feature type="transmembrane region" description="Helical" evidence="1">
    <location>
        <begin position="483"/>
        <end position="503"/>
    </location>
</feature>
<feature type="transmembrane region" description="Helical" evidence="1">
    <location>
        <begin position="282"/>
        <end position="301"/>
    </location>
</feature>
<feature type="transmembrane region" description="Helical" evidence="1">
    <location>
        <begin position="141"/>
        <end position="158"/>
    </location>
</feature>
<dbReference type="PANTHER" id="PTHR38454:SF1">
    <property type="entry name" value="INTEGRAL MEMBRANE PROTEIN"/>
    <property type="match status" value="1"/>
</dbReference>
<sequence>MRSQSREYFFAFFIFFCVAFAVLIPILALGKSFGSSDVILGIYPFMESIRQSLHEGGSLIWSSNVFSGFPQFVLGNFFNPFFILLKYFSVVPLYNLLTFLNLVVAGYLTWLLFRRIGLTFWPSIVGGIVYVFSVWNWIADLSLAVALPVLPGLFLLALSYRHRADFWKIVCTAVVLAYSVYAANFNLLPMILFSFAAYTVVLAYSERPRKLLHMATFFVSSALPAAVLSLPQLVPTLVFTGLSARGAGLSLTESSVGALQVFDVIKLVLPFSQVPVWFSNSYVNLGFLSIVSALFMLRGFFPIRREGRRVSDAFFACLFVFGVLMAVKYSPIFFLLRHVPILNGMRVPTRWLFPAFFSFAYASASGLQYMIEEQSSSLREKVLKWYRVVFYWTAGLLVVWTAIFSFLQSNIIIFAEQYFKEHVYARTTQLPIEHYNSLIEKTIRSVGGSFSLFTYNVAIPIIFLFLGYLTLKRFEGGRLNGPAVTVWVAILLSGYYIFSSFPFHQYIASQTLAKPSYVVSYLQEHPGKFFSLLPGFTEFEKLSVPHTATPQDVAELYAHLLTPNFSSMWGLEGADYYNNLMSRRMSRLLALLGSDRATTGEKLSEEKIPLEKKLSKFLERGTVLSVLGIKYVISAFPLEQEHLKLVLQTQATRFKIPIYLYVNDAARPEVYFADTVQTLPVGEQSAYEAVLGKPLSGRDSYVECSALCTKTVGTAHGTLQVVARKAGDWEINTQNTDERYLVVSENMLPGWRATIDGQATAIYIANSVFLSVLVPPGQHRVSFQYSLAAIAQSISFLK</sequence>
<feature type="transmembrane region" description="Helical" evidence="1">
    <location>
        <begin position="452"/>
        <end position="471"/>
    </location>
</feature>
<protein>
    <recommendedName>
        <fullName evidence="4">YfhO family protein</fullName>
    </recommendedName>
</protein>
<name>A0A1F5PHC1_9BACT</name>
<comment type="caution">
    <text evidence="2">The sequence shown here is derived from an EMBL/GenBank/DDBJ whole genome shotgun (WGS) entry which is preliminary data.</text>
</comment>
<gene>
    <name evidence="2" type="ORF">A2722_02930</name>
</gene>
<dbReference type="Pfam" id="PF09586">
    <property type="entry name" value="YfhO"/>
    <property type="match status" value="1"/>
</dbReference>
<feature type="transmembrane region" description="Helical" evidence="1">
    <location>
        <begin position="389"/>
        <end position="415"/>
    </location>
</feature>
<keyword evidence="1" id="KW-1133">Transmembrane helix</keyword>
<feature type="transmembrane region" description="Helical" evidence="1">
    <location>
        <begin position="313"/>
        <end position="336"/>
    </location>
</feature>
<dbReference type="EMBL" id="MFEO01000023">
    <property type="protein sequence ID" value="OGE89321.1"/>
    <property type="molecule type" value="Genomic_DNA"/>
</dbReference>
<feature type="transmembrane region" description="Helical" evidence="1">
    <location>
        <begin position="7"/>
        <end position="28"/>
    </location>
</feature>
<evidence type="ECO:0000256" key="1">
    <source>
        <dbReference type="SAM" id="Phobius"/>
    </source>
</evidence>
<dbReference type="InterPro" id="IPR018580">
    <property type="entry name" value="Uncharacterised_YfhO"/>
</dbReference>
<evidence type="ECO:0000313" key="2">
    <source>
        <dbReference type="EMBL" id="OGE89321.1"/>
    </source>
</evidence>
<feature type="transmembrane region" description="Helical" evidence="1">
    <location>
        <begin position="93"/>
        <end position="113"/>
    </location>
</feature>
<evidence type="ECO:0008006" key="4">
    <source>
        <dbReference type="Google" id="ProtNLM"/>
    </source>
</evidence>
<dbReference type="Proteomes" id="UP000178377">
    <property type="component" value="Unassembled WGS sequence"/>
</dbReference>
<keyword evidence="1" id="KW-0812">Transmembrane</keyword>
<dbReference type="PANTHER" id="PTHR38454">
    <property type="entry name" value="INTEGRAL MEMBRANE PROTEIN-RELATED"/>
    <property type="match status" value="1"/>
</dbReference>
<feature type="transmembrane region" description="Helical" evidence="1">
    <location>
        <begin position="351"/>
        <end position="369"/>
    </location>
</feature>
<accession>A0A1F5PHC1</accession>
<reference evidence="2 3" key="1">
    <citation type="journal article" date="2016" name="Nat. Commun.">
        <title>Thousands of microbial genomes shed light on interconnected biogeochemical processes in an aquifer system.</title>
        <authorList>
            <person name="Anantharaman K."/>
            <person name="Brown C.T."/>
            <person name="Hug L.A."/>
            <person name="Sharon I."/>
            <person name="Castelle C.J."/>
            <person name="Probst A.J."/>
            <person name="Thomas B.C."/>
            <person name="Singh A."/>
            <person name="Wilkins M.J."/>
            <person name="Karaoz U."/>
            <person name="Brodie E.L."/>
            <person name="Williams K.H."/>
            <person name="Hubbard S.S."/>
            <person name="Banfield J.F."/>
        </authorList>
    </citation>
    <scope>NUCLEOTIDE SEQUENCE [LARGE SCALE GENOMIC DNA]</scope>
</reference>
<proteinExistence type="predicted"/>
<feature type="transmembrane region" description="Helical" evidence="1">
    <location>
        <begin position="187"/>
        <end position="204"/>
    </location>
</feature>